<dbReference type="Proteomes" id="UP000008810">
    <property type="component" value="Chromosome 1"/>
</dbReference>
<evidence type="ECO:0000256" key="1">
    <source>
        <dbReference type="SAM" id="Phobius"/>
    </source>
</evidence>
<dbReference type="EnsemblPlants" id="PNT73976">
    <property type="protein sequence ID" value="PNT73976"/>
    <property type="gene ID" value="BRADI_1g05655v3"/>
</dbReference>
<reference evidence="2" key="2">
    <citation type="submission" date="2017-06" db="EMBL/GenBank/DDBJ databases">
        <title>WGS assembly of Brachypodium distachyon.</title>
        <authorList>
            <consortium name="The International Brachypodium Initiative"/>
            <person name="Lucas S."/>
            <person name="Harmon-Smith M."/>
            <person name="Lail K."/>
            <person name="Tice H."/>
            <person name="Grimwood J."/>
            <person name="Bruce D."/>
            <person name="Barry K."/>
            <person name="Shu S."/>
            <person name="Lindquist E."/>
            <person name="Wang M."/>
            <person name="Pitluck S."/>
            <person name="Vogel J.P."/>
            <person name="Garvin D.F."/>
            <person name="Mockler T.C."/>
            <person name="Schmutz J."/>
            <person name="Rokhsar D."/>
            <person name="Bevan M.W."/>
        </authorList>
    </citation>
    <scope>NUCLEOTIDE SEQUENCE</scope>
    <source>
        <strain evidence="2">Bd21</strain>
    </source>
</reference>
<dbReference type="Gramene" id="PNT73976">
    <property type="protein sequence ID" value="PNT73976"/>
    <property type="gene ID" value="BRADI_1g05655v3"/>
</dbReference>
<dbReference type="EMBL" id="CM000880">
    <property type="protein sequence ID" value="PNT73976.1"/>
    <property type="molecule type" value="Genomic_DNA"/>
</dbReference>
<sequence length="102" mass="11385">MLLYVPRGAGPRASAPHAASCCSACRDAMAIATSDAPPPLLRALPRQAPRPPRPFWIFWCEFDVCATIWDEYMMYLAGTCIFLVHVYLVHGMSIWYLLLPAS</sequence>
<evidence type="ECO:0000313" key="2">
    <source>
        <dbReference type="EMBL" id="PNT73976.1"/>
    </source>
</evidence>
<gene>
    <name evidence="2" type="ORF">BRADI_1g05655v3</name>
</gene>
<reference evidence="2 3" key="1">
    <citation type="journal article" date="2010" name="Nature">
        <title>Genome sequencing and analysis of the model grass Brachypodium distachyon.</title>
        <authorList>
            <consortium name="International Brachypodium Initiative"/>
        </authorList>
    </citation>
    <scope>NUCLEOTIDE SEQUENCE [LARGE SCALE GENOMIC DNA]</scope>
    <source>
        <strain evidence="2 3">Bd21</strain>
    </source>
</reference>
<accession>A0A2K2DI65</accession>
<reference evidence="3" key="3">
    <citation type="submission" date="2018-08" db="UniProtKB">
        <authorList>
            <consortium name="EnsemblPlants"/>
        </authorList>
    </citation>
    <scope>IDENTIFICATION</scope>
    <source>
        <strain evidence="3">cv. Bd21</strain>
    </source>
</reference>
<keyword evidence="1" id="KW-0812">Transmembrane</keyword>
<evidence type="ECO:0000313" key="4">
    <source>
        <dbReference type="Proteomes" id="UP000008810"/>
    </source>
</evidence>
<organism evidence="2">
    <name type="scientific">Brachypodium distachyon</name>
    <name type="common">Purple false brome</name>
    <name type="synonym">Trachynia distachya</name>
    <dbReference type="NCBI Taxonomy" id="15368"/>
    <lineage>
        <taxon>Eukaryota</taxon>
        <taxon>Viridiplantae</taxon>
        <taxon>Streptophyta</taxon>
        <taxon>Embryophyta</taxon>
        <taxon>Tracheophyta</taxon>
        <taxon>Spermatophyta</taxon>
        <taxon>Magnoliopsida</taxon>
        <taxon>Liliopsida</taxon>
        <taxon>Poales</taxon>
        <taxon>Poaceae</taxon>
        <taxon>BOP clade</taxon>
        <taxon>Pooideae</taxon>
        <taxon>Stipodae</taxon>
        <taxon>Brachypodieae</taxon>
        <taxon>Brachypodium</taxon>
    </lineage>
</organism>
<keyword evidence="1" id="KW-0472">Membrane</keyword>
<keyword evidence="1" id="KW-1133">Transmembrane helix</keyword>
<evidence type="ECO:0000313" key="3">
    <source>
        <dbReference type="EnsemblPlants" id="PNT73976"/>
    </source>
</evidence>
<dbReference type="AlphaFoldDB" id="A0A2K2DI65"/>
<name>A0A2K2DI65_BRADI</name>
<feature type="transmembrane region" description="Helical" evidence="1">
    <location>
        <begin position="72"/>
        <end position="98"/>
    </location>
</feature>
<keyword evidence="4" id="KW-1185">Reference proteome</keyword>
<dbReference type="InParanoid" id="A0A2K2DI65"/>
<protein>
    <submittedName>
        <fullName evidence="2 3">Uncharacterized protein</fullName>
    </submittedName>
</protein>
<proteinExistence type="predicted"/>